<dbReference type="AlphaFoldDB" id="A0A8J2RBN4"/>
<dbReference type="OrthoDB" id="10069580at2759"/>
<protein>
    <recommendedName>
        <fullName evidence="2">Peptidase A2 domain-containing protein</fullName>
    </recommendedName>
</protein>
<keyword evidence="4" id="KW-1185">Reference proteome</keyword>
<gene>
    <name evidence="3" type="ORF">DGAL_LOCUS1645</name>
</gene>
<dbReference type="GO" id="GO:0006508">
    <property type="term" value="P:proteolysis"/>
    <property type="evidence" value="ECO:0007669"/>
    <property type="project" value="InterPro"/>
</dbReference>
<dbReference type="InterPro" id="IPR001969">
    <property type="entry name" value="Aspartic_peptidase_AS"/>
</dbReference>
<evidence type="ECO:0000313" key="3">
    <source>
        <dbReference type="EMBL" id="CAH0099506.1"/>
    </source>
</evidence>
<evidence type="ECO:0000259" key="2">
    <source>
        <dbReference type="PROSITE" id="PS50175"/>
    </source>
</evidence>
<dbReference type="EMBL" id="CAKKLH010000020">
    <property type="protein sequence ID" value="CAH0099506.1"/>
    <property type="molecule type" value="Genomic_DNA"/>
</dbReference>
<accession>A0A8J2RBN4</accession>
<dbReference type="PANTHER" id="PTHR36943">
    <property type="entry name" value="CCHC-TYPE DOMAIN-CONTAINING PROTEIN"/>
    <property type="match status" value="1"/>
</dbReference>
<evidence type="ECO:0000256" key="1">
    <source>
        <dbReference type="ARBA" id="ARBA00022801"/>
    </source>
</evidence>
<name>A0A8J2RBN4_9CRUS</name>
<dbReference type="SUPFAM" id="SSF50630">
    <property type="entry name" value="Acid proteases"/>
    <property type="match status" value="2"/>
</dbReference>
<proteinExistence type="predicted"/>
<dbReference type="InterPro" id="IPR021109">
    <property type="entry name" value="Peptidase_aspartic_dom_sf"/>
</dbReference>
<dbReference type="PROSITE" id="PS00141">
    <property type="entry name" value="ASP_PROTEASE"/>
    <property type="match status" value="1"/>
</dbReference>
<dbReference type="GO" id="GO:0004190">
    <property type="term" value="F:aspartic-type endopeptidase activity"/>
    <property type="evidence" value="ECO:0007669"/>
    <property type="project" value="InterPro"/>
</dbReference>
<keyword evidence="1" id="KW-0378">Hydrolase</keyword>
<dbReference type="Gene3D" id="2.40.70.10">
    <property type="entry name" value="Acid Proteases"/>
    <property type="match status" value="2"/>
</dbReference>
<comment type="caution">
    <text evidence="3">The sequence shown here is derived from an EMBL/GenBank/DDBJ whole genome shotgun (WGS) entry which is preliminary data.</text>
</comment>
<dbReference type="PROSITE" id="PS50175">
    <property type="entry name" value="ASP_PROT_RETROV"/>
    <property type="match status" value="1"/>
</dbReference>
<reference evidence="3" key="1">
    <citation type="submission" date="2021-11" db="EMBL/GenBank/DDBJ databases">
        <authorList>
            <person name="Schell T."/>
        </authorList>
    </citation>
    <scope>NUCLEOTIDE SEQUENCE</scope>
    <source>
        <strain evidence="3">M5</strain>
    </source>
</reference>
<organism evidence="3 4">
    <name type="scientific">Daphnia galeata</name>
    <dbReference type="NCBI Taxonomy" id="27404"/>
    <lineage>
        <taxon>Eukaryota</taxon>
        <taxon>Metazoa</taxon>
        <taxon>Ecdysozoa</taxon>
        <taxon>Arthropoda</taxon>
        <taxon>Crustacea</taxon>
        <taxon>Branchiopoda</taxon>
        <taxon>Diplostraca</taxon>
        <taxon>Cladocera</taxon>
        <taxon>Anomopoda</taxon>
        <taxon>Daphniidae</taxon>
        <taxon>Daphnia</taxon>
    </lineage>
</organism>
<dbReference type="PANTHER" id="PTHR36943:SF1">
    <property type="entry name" value="CCHC-TYPE DOMAIN-CONTAINING PROTEIN"/>
    <property type="match status" value="1"/>
</dbReference>
<dbReference type="Pfam" id="PF13650">
    <property type="entry name" value="Asp_protease_2"/>
    <property type="match status" value="1"/>
</dbReference>
<dbReference type="Proteomes" id="UP000789390">
    <property type="component" value="Unassembled WGS sequence"/>
</dbReference>
<sequence>MDFPTTAPGPITRGSQTVLSERREQANLTRRSLLTRPLNTNSSGSLIPVANTKYQQQFKSPRVSKLKDVSKSSWNTNTQSVYTPSVPEAVRCKRDSQTFPTMRLFLAMIFFHLIYWAVTNVKNWVISFWFPRETTTEDTKSNQTNTVYNPTTVSRPAAAAIKKPEVVTCPAPRRRFVLRIKINGLPVTMTIDSGCHISIIGNSIWRQMGQPILEPVMETWSGVTGSQIEFEGKFMANVNCAGKSLQLPLYVMKQSQTTNLLGRVWFPSLHLDWNRIFNCLDASRCQPDSDGQRQLALKMIQTRVTGHFYVAVNVEGKTIPMVLDTGASVSLVSQSTWEELGKPPLMSNKIPMIDANEKEIPDQGECQVKVKYNGREGVLPLVITTNVGGLSILGTDWFQTLQFNFNSIFKNINFHSEITPATQQTPPPQNDYRNLI</sequence>
<evidence type="ECO:0000313" key="4">
    <source>
        <dbReference type="Proteomes" id="UP000789390"/>
    </source>
</evidence>
<feature type="domain" description="Peptidase A2" evidence="2">
    <location>
        <begin position="319"/>
        <end position="397"/>
    </location>
</feature>
<dbReference type="InterPro" id="IPR001995">
    <property type="entry name" value="Peptidase_A2_cat"/>
</dbReference>